<proteinExistence type="predicted"/>
<dbReference type="EMBL" id="FWXY01000007">
    <property type="protein sequence ID" value="SMC69521.1"/>
    <property type="molecule type" value="Genomic_DNA"/>
</dbReference>
<protein>
    <submittedName>
        <fullName evidence="1">Uncharacterized protein</fullName>
    </submittedName>
</protein>
<evidence type="ECO:0000313" key="2">
    <source>
        <dbReference type="Proteomes" id="UP000192418"/>
    </source>
</evidence>
<dbReference type="Proteomes" id="UP000192418">
    <property type="component" value="Unassembled WGS sequence"/>
</dbReference>
<sequence length="38" mass="4804">MERRMFSRRIIGAISRDGFLDYFSDWMWDEIFELFTHE</sequence>
<organism evidence="1 2">
    <name type="scientific">Desulfocicer vacuolatum DSM 3385</name>
    <dbReference type="NCBI Taxonomy" id="1121400"/>
    <lineage>
        <taxon>Bacteria</taxon>
        <taxon>Pseudomonadati</taxon>
        <taxon>Thermodesulfobacteriota</taxon>
        <taxon>Desulfobacteria</taxon>
        <taxon>Desulfobacterales</taxon>
        <taxon>Desulfobacteraceae</taxon>
        <taxon>Desulfocicer</taxon>
    </lineage>
</organism>
<evidence type="ECO:0000313" key="1">
    <source>
        <dbReference type="EMBL" id="SMC69521.1"/>
    </source>
</evidence>
<reference evidence="1 2" key="1">
    <citation type="submission" date="2017-04" db="EMBL/GenBank/DDBJ databases">
        <authorList>
            <person name="Afonso C.L."/>
            <person name="Miller P.J."/>
            <person name="Scott M.A."/>
            <person name="Spackman E."/>
            <person name="Goraichik I."/>
            <person name="Dimitrov K.M."/>
            <person name="Suarez D.L."/>
            <person name="Swayne D.E."/>
        </authorList>
    </citation>
    <scope>NUCLEOTIDE SEQUENCE [LARGE SCALE GENOMIC DNA]</scope>
    <source>
        <strain evidence="1 2">DSM 3385</strain>
    </source>
</reference>
<dbReference type="STRING" id="1121400.SAMN02746065_107158"/>
<name>A0A1W2B9Q2_9BACT</name>
<dbReference type="AlphaFoldDB" id="A0A1W2B9Q2"/>
<gene>
    <name evidence="1" type="ORF">SAMN02746065_107158</name>
</gene>
<keyword evidence="2" id="KW-1185">Reference proteome</keyword>
<accession>A0A1W2B9Q2</accession>